<dbReference type="Proteomes" id="UP000481037">
    <property type="component" value="Unassembled WGS sequence"/>
</dbReference>
<proteinExistence type="predicted"/>
<protein>
    <submittedName>
        <fullName evidence="2">Uncharacterized protein</fullName>
    </submittedName>
</protein>
<organism evidence="2 3">
    <name type="scientific">Duganella alba</name>
    <dbReference type="NCBI Taxonomy" id="2666081"/>
    <lineage>
        <taxon>Bacteria</taxon>
        <taxon>Pseudomonadati</taxon>
        <taxon>Pseudomonadota</taxon>
        <taxon>Betaproteobacteria</taxon>
        <taxon>Burkholderiales</taxon>
        <taxon>Oxalobacteraceae</taxon>
        <taxon>Telluria group</taxon>
        <taxon>Duganella</taxon>
    </lineage>
</organism>
<name>A0A6L5QMY6_9BURK</name>
<comment type="caution">
    <text evidence="2">The sequence shown here is derived from an EMBL/GenBank/DDBJ whole genome shotgun (WGS) entry which is preliminary data.</text>
</comment>
<dbReference type="EMBL" id="WKJM01000030">
    <property type="protein sequence ID" value="MRX11184.1"/>
    <property type="molecule type" value="Genomic_DNA"/>
</dbReference>
<dbReference type="AlphaFoldDB" id="A0A6L5QMY6"/>
<dbReference type="RefSeq" id="WP_154369355.1">
    <property type="nucleotide sequence ID" value="NZ_WKJM01000030.1"/>
</dbReference>
<gene>
    <name evidence="2" type="ORF">GJ697_25495</name>
</gene>
<evidence type="ECO:0000313" key="3">
    <source>
        <dbReference type="Proteomes" id="UP000481037"/>
    </source>
</evidence>
<keyword evidence="3" id="KW-1185">Reference proteome</keyword>
<keyword evidence="1" id="KW-0732">Signal</keyword>
<feature type="chain" id="PRO_5026710242" evidence="1">
    <location>
        <begin position="20"/>
        <end position="424"/>
    </location>
</feature>
<reference evidence="2 3" key="1">
    <citation type="submission" date="2019-11" db="EMBL/GenBank/DDBJ databases">
        <title>Novel species isolated from a subtropical stream in China.</title>
        <authorList>
            <person name="Lu H."/>
        </authorList>
    </citation>
    <scope>NUCLEOTIDE SEQUENCE [LARGE SCALE GENOMIC DNA]</scope>
    <source>
        <strain evidence="2 3">FT25W</strain>
    </source>
</reference>
<sequence length="424" mass="46482">MRLILSALLALAVSPLAQAATTLHVSSAMQDRTRQMDVTLADTYLAIDTEQGRMLYDFQSRRRYAVNTPAKQYVEYSLFDTVGFRVVEMSNRDQLRSALDAAKVNTPVMGKADHENQLSVLSGAPEAMEEKEEGGQRVFYIDGVKLAAWSASGAKVPATDAAQFARFLRYAQAGHPQVLDNLAKGGMIPDHLTFFVSGGRDMNLTMTQVRSAQPPAYDLKSYQREISKSGVDALFDRIAALTQQQLAALRAEHPCDTSTDFSEPAILDTMLGQMECALSTGAPLSLTDEQKQAVAASPTLALMFAAINPAKANEMEGSVKTLAALRPKAPRKAYMLKLFEANNRVRLDRKQGKESAALLVEVLQANPVLAGAYKDLGDMLLMQYDSARAWRSWDAGRRVAPALPNFDPVNKFEASLLAQHPEFF</sequence>
<evidence type="ECO:0000313" key="2">
    <source>
        <dbReference type="EMBL" id="MRX11184.1"/>
    </source>
</evidence>
<feature type="signal peptide" evidence="1">
    <location>
        <begin position="1"/>
        <end position="19"/>
    </location>
</feature>
<evidence type="ECO:0000256" key="1">
    <source>
        <dbReference type="SAM" id="SignalP"/>
    </source>
</evidence>
<accession>A0A6L5QMY6</accession>